<organism evidence="1 2">
    <name type="scientific">Zalaria obscura</name>
    <dbReference type="NCBI Taxonomy" id="2024903"/>
    <lineage>
        <taxon>Eukaryota</taxon>
        <taxon>Fungi</taxon>
        <taxon>Dikarya</taxon>
        <taxon>Ascomycota</taxon>
        <taxon>Pezizomycotina</taxon>
        <taxon>Dothideomycetes</taxon>
        <taxon>Dothideomycetidae</taxon>
        <taxon>Dothideales</taxon>
        <taxon>Zalariaceae</taxon>
        <taxon>Zalaria</taxon>
    </lineage>
</organism>
<protein>
    <submittedName>
        <fullName evidence="1">Uncharacterized protein</fullName>
    </submittedName>
</protein>
<keyword evidence="2" id="KW-1185">Reference proteome</keyword>
<dbReference type="EMBL" id="JAMKPW020000038">
    <property type="protein sequence ID" value="KAK8200911.1"/>
    <property type="molecule type" value="Genomic_DNA"/>
</dbReference>
<evidence type="ECO:0000313" key="1">
    <source>
        <dbReference type="EMBL" id="KAK8200911.1"/>
    </source>
</evidence>
<sequence length="592" mass="67082">MLLATTRKMRYLLLTAALLTLLYVYHDRIVQGAAYRWKLPINTGSTSITGEGEDFKWRDLAVKYPVESLQPLPTGEPKKLPKVQFTFPPENANEKSNRLSHQTAVKDAFSRCWSSYMRHAWMADELAPLSGGMLNVFGGWAATLVDSLDTLWIMDMKTEFEDAVTAAVSIDFSGSSSDEINVFETTIRYLGGFLSAYDLSRDGRLLSKAVELGDMLLFAFDTPNRMPITRWKFNEAKKGYPQFAHSSSLVAEVGSLAMEFTRLSQVTEDPRWYDATYRVMKAFDEQQELTRLKGMWPVVVNARDLNFTEHGTFTLGAMSDSLYEYLPKMHALLGGLEPMYEKMYKNAMAAAMKYNLWRPMTPDKADILLSGNALAPEGKFEGGLELQGQHLVCFAGGMFALGGRLFDDLQHVEIGRKLTDGCIWTYQAMPLGIMPEVFHMAACPTNALCEWNETIWKEDIMRRAGPKNMRSAETIIEEDRLPPGFSRITDTRYILRPEAIESVFILYRITGRKSLLDSAWAMFTAIQESTKTHLANGALADVTDKDSVTDSMESFWLAETLKYFYLMFSEPDVISLDRYVFNTEAHPFERLV</sequence>
<accession>A0ACC3S7V7</accession>
<evidence type="ECO:0000313" key="2">
    <source>
        <dbReference type="Proteomes" id="UP001320706"/>
    </source>
</evidence>
<reference evidence="1" key="1">
    <citation type="submission" date="2024-02" db="EMBL/GenBank/DDBJ databases">
        <title>Metagenome Assembled Genome of Zalaria obscura JY119.</title>
        <authorList>
            <person name="Vighnesh L."/>
            <person name="Jagadeeshwari U."/>
            <person name="Venkata Ramana C."/>
            <person name="Sasikala C."/>
        </authorList>
    </citation>
    <scope>NUCLEOTIDE SEQUENCE</scope>
    <source>
        <strain evidence="1">JY119</strain>
    </source>
</reference>
<name>A0ACC3S7V7_9PEZI</name>
<dbReference type="Proteomes" id="UP001320706">
    <property type="component" value="Unassembled WGS sequence"/>
</dbReference>
<proteinExistence type="predicted"/>
<gene>
    <name evidence="1" type="ORF">M8818_006229</name>
</gene>
<comment type="caution">
    <text evidence="1">The sequence shown here is derived from an EMBL/GenBank/DDBJ whole genome shotgun (WGS) entry which is preliminary data.</text>
</comment>